<feature type="transmembrane region" description="Helical" evidence="6">
    <location>
        <begin position="49"/>
        <end position="71"/>
    </location>
</feature>
<evidence type="ECO:0000313" key="10">
    <source>
        <dbReference type="Proteomes" id="UP000078368"/>
    </source>
</evidence>
<evidence type="ECO:0000259" key="8">
    <source>
        <dbReference type="PROSITE" id="PS50929"/>
    </source>
</evidence>
<dbReference type="SUPFAM" id="SSF90123">
    <property type="entry name" value="ABC transporter transmembrane region"/>
    <property type="match status" value="1"/>
</dbReference>
<dbReference type="Pfam" id="PF00664">
    <property type="entry name" value="ABC_membrane"/>
    <property type="match status" value="1"/>
</dbReference>
<feature type="transmembrane region" description="Helical" evidence="6">
    <location>
        <begin position="160"/>
        <end position="182"/>
    </location>
</feature>
<feature type="transmembrane region" description="Helical" evidence="6">
    <location>
        <begin position="188"/>
        <end position="207"/>
    </location>
</feature>
<evidence type="ECO:0000256" key="1">
    <source>
        <dbReference type="ARBA" id="ARBA00004651"/>
    </source>
</evidence>
<dbReference type="Pfam" id="PF00005">
    <property type="entry name" value="ABC_tran"/>
    <property type="match status" value="1"/>
</dbReference>
<feature type="compositionally biased region" description="Basic and acidic residues" evidence="5">
    <location>
        <begin position="616"/>
        <end position="625"/>
    </location>
</feature>
<keyword evidence="4 6" id="KW-0472">Membrane</keyword>
<feature type="compositionally biased region" description="Basic and acidic residues" evidence="5">
    <location>
        <begin position="632"/>
        <end position="647"/>
    </location>
</feature>
<accession>A0A179B4Q0</accession>
<evidence type="ECO:0000313" key="9">
    <source>
        <dbReference type="EMBL" id="OAP86014.1"/>
    </source>
</evidence>
<dbReference type="GO" id="GO:0005886">
    <property type="term" value="C:plasma membrane"/>
    <property type="evidence" value="ECO:0007669"/>
    <property type="project" value="UniProtKB-SubCell"/>
</dbReference>
<feature type="transmembrane region" description="Helical" evidence="6">
    <location>
        <begin position="299"/>
        <end position="317"/>
    </location>
</feature>
<comment type="caution">
    <text evidence="9">The sequence shown here is derived from an EMBL/GenBank/DDBJ whole genome shotgun (WGS) entry which is preliminary data.</text>
</comment>
<feature type="transmembrane region" description="Helical" evidence="6">
    <location>
        <begin position="91"/>
        <end position="118"/>
    </location>
</feature>
<comment type="subcellular location">
    <subcellularLocation>
        <location evidence="1">Cell membrane</location>
        <topology evidence="1">Multi-pass membrane protein</topology>
    </subcellularLocation>
</comment>
<dbReference type="Gene3D" id="3.40.50.300">
    <property type="entry name" value="P-loop containing nucleotide triphosphate hydrolases"/>
    <property type="match status" value="1"/>
</dbReference>
<organism evidence="9 10">
    <name type="scientific">Peptidiphaga gingivicola</name>
    <dbReference type="NCBI Taxonomy" id="2741497"/>
    <lineage>
        <taxon>Bacteria</taxon>
        <taxon>Bacillati</taxon>
        <taxon>Actinomycetota</taxon>
        <taxon>Actinomycetes</taxon>
        <taxon>Actinomycetales</taxon>
        <taxon>Actinomycetaceae</taxon>
        <taxon>Peptidiphaga</taxon>
    </lineage>
</organism>
<dbReference type="GO" id="GO:0005524">
    <property type="term" value="F:ATP binding"/>
    <property type="evidence" value="ECO:0007669"/>
    <property type="project" value="InterPro"/>
</dbReference>
<evidence type="ECO:0000256" key="2">
    <source>
        <dbReference type="ARBA" id="ARBA00022692"/>
    </source>
</evidence>
<dbReference type="AlphaFoldDB" id="A0A179B4Q0"/>
<dbReference type="OrthoDB" id="4966664at2"/>
<dbReference type="EMBL" id="LVZK01000001">
    <property type="protein sequence ID" value="OAP86014.1"/>
    <property type="molecule type" value="Genomic_DNA"/>
</dbReference>
<evidence type="ECO:0000259" key="7">
    <source>
        <dbReference type="PROSITE" id="PS50893"/>
    </source>
</evidence>
<sequence>MASHSHRIYIAPMPRRLPRFMREDTSEPDRVPATPSGIMRKAFRDTWKINLVYTAMVCIASVCAALIPWALGKVLDSGLENGLTPEILPGVGLFVGLVLLNSVTSVSEVMEIVIAMRAAWNPARRLMRVVFGRRTDVGRDMASGDIVTAMTVDAERVGSFTAYLPSVVGSFLGFAAVVALMIGISVPLGLFVAVGMPILMAVTSWMVKPFEARVAEQREESGILTSIASDGIAGLRVMRGVGGADLYNETYAAQSARVRDAGIRASKYRARLRVVSEAGPAFFTAVVIGQGLWMTYDGAISPGALVAFYGFTAYLSIPIEALIETTYVATRAWTGAKKMSRILAAKRLASDAQADPGLAAPDWTRAALTDAASGVRIGPGKTVALVSGSPEDSAALAARLARTDDADEVYADGVDLRRLRLAEVRKNIAYSGPIAELYMGTLRSNLLGPDAEPIEPRAVAAQVADVLEPGGEIRPVLSEEPGERPVDAGLLRALNAADGADVLSSTEGGLDGQVAERGRSMSGGQRQRAALARALALDAPVTILVEPTSAVDSHTESRIAERLADCRAGKTTIVATVSPLVLGRCDEVVFLVDGKEALRGTHHELSSHPEYRAVVHRGESDESDKGPTAPDARCEGTRDVGDEKGGVDGKVGVGLGEADADREKGGAK</sequence>
<proteinExistence type="predicted"/>
<dbReference type="PANTHER" id="PTHR43394:SF1">
    <property type="entry name" value="ATP-BINDING CASSETTE SUB-FAMILY B MEMBER 10, MITOCHONDRIAL"/>
    <property type="match status" value="1"/>
</dbReference>
<keyword evidence="10" id="KW-1185">Reference proteome</keyword>
<evidence type="ECO:0008006" key="11">
    <source>
        <dbReference type="Google" id="ProtNLM"/>
    </source>
</evidence>
<dbReference type="PROSITE" id="PS00211">
    <property type="entry name" value="ABC_TRANSPORTER_1"/>
    <property type="match status" value="1"/>
</dbReference>
<dbReference type="STRING" id="1823756.A4H34_02215"/>
<reference evidence="9 10" key="1">
    <citation type="submission" date="2016-04" db="EMBL/GenBank/DDBJ databases">
        <title>Peptidophaga gingivicola gen. nov., sp. nov., isolated from human subgingival plaque.</title>
        <authorList>
            <person name="Beall C.J."/>
            <person name="Mokrzan E.M."/>
            <person name="Griffen A.L."/>
            <person name="Leys E.J."/>
        </authorList>
    </citation>
    <scope>NUCLEOTIDE SEQUENCE [LARGE SCALE GENOMIC DNA]</scope>
    <source>
        <strain evidence="9 10">BA112</strain>
    </source>
</reference>
<name>A0A179B4Q0_9ACTO</name>
<evidence type="ECO:0000256" key="3">
    <source>
        <dbReference type="ARBA" id="ARBA00022989"/>
    </source>
</evidence>
<dbReference type="RefSeq" id="WP_064230921.1">
    <property type="nucleotide sequence ID" value="NZ_LVZK01000001.1"/>
</dbReference>
<dbReference type="Proteomes" id="UP000078368">
    <property type="component" value="Unassembled WGS sequence"/>
</dbReference>
<feature type="domain" description="ABC transmembrane type-1" evidence="8">
    <location>
        <begin position="51"/>
        <end position="331"/>
    </location>
</feature>
<feature type="transmembrane region" description="Helical" evidence="6">
    <location>
        <begin position="274"/>
        <end position="293"/>
    </location>
</feature>
<evidence type="ECO:0000256" key="4">
    <source>
        <dbReference type="ARBA" id="ARBA00023136"/>
    </source>
</evidence>
<gene>
    <name evidence="9" type="ORF">A4H34_02215</name>
</gene>
<protein>
    <recommendedName>
        <fullName evidence="11">ABC transporter permease</fullName>
    </recommendedName>
</protein>
<dbReference type="InterPro" id="IPR036640">
    <property type="entry name" value="ABC1_TM_sf"/>
</dbReference>
<dbReference type="InterPro" id="IPR039421">
    <property type="entry name" value="Type_1_exporter"/>
</dbReference>
<dbReference type="Gene3D" id="1.20.1560.10">
    <property type="entry name" value="ABC transporter type 1, transmembrane domain"/>
    <property type="match status" value="1"/>
</dbReference>
<dbReference type="InterPro" id="IPR017871">
    <property type="entry name" value="ABC_transporter-like_CS"/>
</dbReference>
<dbReference type="GO" id="GO:0015421">
    <property type="term" value="F:ABC-type oligopeptide transporter activity"/>
    <property type="evidence" value="ECO:0007669"/>
    <property type="project" value="TreeGrafter"/>
</dbReference>
<feature type="domain" description="ABC transporter" evidence="7">
    <location>
        <begin position="346"/>
        <end position="618"/>
    </location>
</feature>
<evidence type="ECO:0000256" key="5">
    <source>
        <dbReference type="SAM" id="MobiDB-lite"/>
    </source>
</evidence>
<dbReference type="PANTHER" id="PTHR43394">
    <property type="entry name" value="ATP-DEPENDENT PERMEASE MDL1, MITOCHONDRIAL"/>
    <property type="match status" value="1"/>
</dbReference>
<dbReference type="InterPro" id="IPR027417">
    <property type="entry name" value="P-loop_NTPase"/>
</dbReference>
<dbReference type="InterPro" id="IPR011527">
    <property type="entry name" value="ABC1_TM_dom"/>
</dbReference>
<keyword evidence="2 6" id="KW-0812">Transmembrane</keyword>
<feature type="region of interest" description="Disordered" evidence="5">
    <location>
        <begin position="616"/>
        <end position="668"/>
    </location>
</feature>
<feature type="compositionally biased region" description="Basic and acidic residues" evidence="5">
    <location>
        <begin position="659"/>
        <end position="668"/>
    </location>
</feature>
<dbReference type="GO" id="GO:0016887">
    <property type="term" value="F:ATP hydrolysis activity"/>
    <property type="evidence" value="ECO:0007669"/>
    <property type="project" value="InterPro"/>
</dbReference>
<keyword evidence="3 6" id="KW-1133">Transmembrane helix</keyword>
<dbReference type="SUPFAM" id="SSF52540">
    <property type="entry name" value="P-loop containing nucleoside triphosphate hydrolases"/>
    <property type="match status" value="1"/>
</dbReference>
<dbReference type="PROSITE" id="PS50929">
    <property type="entry name" value="ABC_TM1F"/>
    <property type="match status" value="1"/>
</dbReference>
<dbReference type="PROSITE" id="PS50893">
    <property type="entry name" value="ABC_TRANSPORTER_2"/>
    <property type="match status" value="1"/>
</dbReference>
<dbReference type="InterPro" id="IPR003439">
    <property type="entry name" value="ABC_transporter-like_ATP-bd"/>
</dbReference>
<evidence type="ECO:0000256" key="6">
    <source>
        <dbReference type="SAM" id="Phobius"/>
    </source>
</evidence>